<reference evidence="1 2" key="1">
    <citation type="submission" date="2018-07" db="EMBL/GenBank/DDBJ databases">
        <title>Genome sequence of Erythrobacter strain YH-07, an antagonistic bacterium isolated from Yellow Sea.</title>
        <authorList>
            <person name="Tang T."/>
            <person name="Liu Q."/>
            <person name="Sun X."/>
        </authorList>
    </citation>
    <scope>NUCLEOTIDE SEQUENCE [LARGE SCALE GENOMIC DNA]</scope>
    <source>
        <strain evidence="1 2">YH-07</strain>
        <plasmid evidence="1 2">unnamed</plasmid>
    </source>
</reference>
<accession>A0A345YJ35</accession>
<keyword evidence="1" id="KW-0614">Plasmid</keyword>
<protein>
    <submittedName>
        <fullName evidence="1">Uncharacterized protein</fullName>
    </submittedName>
</protein>
<dbReference type="EMBL" id="CP031358">
    <property type="protein sequence ID" value="AXK43937.1"/>
    <property type="molecule type" value="Genomic_DNA"/>
</dbReference>
<dbReference type="RefSeq" id="WP_115418250.1">
    <property type="nucleotide sequence ID" value="NZ_CP031358.1"/>
</dbReference>
<dbReference type="AlphaFoldDB" id="A0A345YJ35"/>
<dbReference type="KEGG" id="err:DVR09_15900"/>
<geneLocation type="plasmid" evidence="1 2">
    <name>unnamed</name>
</geneLocation>
<evidence type="ECO:0000313" key="2">
    <source>
        <dbReference type="Proteomes" id="UP000254508"/>
    </source>
</evidence>
<proteinExistence type="predicted"/>
<organism evidence="1 2">
    <name type="scientific">Erythrobacter aureus</name>
    <dbReference type="NCBI Taxonomy" id="2182384"/>
    <lineage>
        <taxon>Bacteria</taxon>
        <taxon>Pseudomonadati</taxon>
        <taxon>Pseudomonadota</taxon>
        <taxon>Alphaproteobacteria</taxon>
        <taxon>Sphingomonadales</taxon>
        <taxon>Erythrobacteraceae</taxon>
        <taxon>Erythrobacter/Porphyrobacter group</taxon>
        <taxon>Erythrobacter</taxon>
    </lineage>
</organism>
<keyword evidence="2" id="KW-1185">Reference proteome</keyword>
<gene>
    <name evidence="1" type="ORF">DVR09_15900</name>
</gene>
<sequence length="89" mass="9845">MAVLALKTPDHQGHKPKFSVPAIRTPEKFEEARQFVQEELSEICPAALTVDCMRTIHAVQAVKDAMDASPFLYKDGAIVAKGFTPRIVH</sequence>
<dbReference type="Proteomes" id="UP000254508">
    <property type="component" value="Plasmid unnamed"/>
</dbReference>
<name>A0A345YJ35_9SPHN</name>
<evidence type="ECO:0000313" key="1">
    <source>
        <dbReference type="EMBL" id="AXK43937.1"/>
    </source>
</evidence>